<name>A0A1C7MGX8_GRIFR</name>
<dbReference type="EMBL" id="LUGG01000004">
    <property type="protein sequence ID" value="OBZ75616.1"/>
    <property type="molecule type" value="Genomic_DNA"/>
</dbReference>
<evidence type="ECO:0000256" key="1">
    <source>
        <dbReference type="ARBA" id="ARBA00004123"/>
    </source>
</evidence>
<feature type="region of interest" description="Disordered" evidence="4">
    <location>
        <begin position="464"/>
        <end position="487"/>
    </location>
</feature>
<feature type="compositionally biased region" description="Basic and acidic residues" evidence="4">
    <location>
        <begin position="29"/>
        <end position="39"/>
    </location>
</feature>
<feature type="region of interest" description="Disordered" evidence="4">
    <location>
        <begin position="559"/>
        <end position="604"/>
    </location>
</feature>
<keyword evidence="3" id="KW-0479">Metal-binding</keyword>
<feature type="compositionally biased region" description="Basic and acidic residues" evidence="4">
    <location>
        <begin position="559"/>
        <end position="577"/>
    </location>
</feature>
<keyword evidence="3" id="KW-0863">Zinc-finger</keyword>
<accession>A0A1C7MGX8</accession>
<organism evidence="6 7">
    <name type="scientific">Grifola frondosa</name>
    <name type="common">Maitake</name>
    <name type="synonym">Polyporus frondosus</name>
    <dbReference type="NCBI Taxonomy" id="5627"/>
    <lineage>
        <taxon>Eukaryota</taxon>
        <taxon>Fungi</taxon>
        <taxon>Dikarya</taxon>
        <taxon>Basidiomycota</taxon>
        <taxon>Agaricomycotina</taxon>
        <taxon>Agaricomycetes</taxon>
        <taxon>Polyporales</taxon>
        <taxon>Grifolaceae</taxon>
        <taxon>Grifola</taxon>
    </lineage>
</organism>
<feature type="region of interest" description="Disordered" evidence="4">
    <location>
        <begin position="144"/>
        <end position="183"/>
    </location>
</feature>
<comment type="subcellular location">
    <subcellularLocation>
        <location evidence="1">Nucleus</location>
    </subcellularLocation>
</comment>
<evidence type="ECO:0000259" key="5">
    <source>
        <dbReference type="PROSITE" id="PS50157"/>
    </source>
</evidence>
<dbReference type="STRING" id="5627.A0A1C7MGX8"/>
<dbReference type="GO" id="GO:0003723">
    <property type="term" value="F:RNA binding"/>
    <property type="evidence" value="ECO:0007669"/>
    <property type="project" value="TreeGrafter"/>
</dbReference>
<gene>
    <name evidence="6" type="ORF">A0H81_04710</name>
</gene>
<feature type="domain" description="C2H2-type" evidence="5">
    <location>
        <begin position="513"/>
        <end position="543"/>
    </location>
</feature>
<dbReference type="GO" id="GO:0008270">
    <property type="term" value="F:zinc ion binding"/>
    <property type="evidence" value="ECO:0007669"/>
    <property type="project" value="UniProtKB-KW"/>
</dbReference>
<sequence>MAYNREWDRGKHFPNEGPSWQQHPRSNVHLRDDDYPNDGKRRKHNDGGYETSQGYDDSGYDASFGQGRQTDYAQDYPDDRHQRGGPHGKKRLVPSDPSPHVIFLGLDPDFTEADLQAYLTSNSYPPPASHGATATTAFYKALEAGSPAPPGGRRVKIDYSQSASPSDKRLRGPQHANDGTRDIGNTQAPVLLFRGLDPLSGTQAIAQAMKTCAGLGKEGARGMRRIILIKDKLTMASWGFAFVELVCVRCTRSNDAPQLHPSGFRISDRPVAASFAHPYSFQPVPDYSLRDEACLMSSSTLGGVENVWVRYWDEGSSVAVLEFQVEELPQPAPEPAREKKEKKKSKVESDATPLSVDEHSVEASILPVSDKPVTLSLKGGATTKQGLSSISANVMKKATPISLAFSMTEESQLTDIGAHDGEDGNDALASADSSVIVAKKVAPLIASKRIANNINKWNQVQEGLSHETPATPTTILPPSTTSSTQATKLPVTAVSSGLGPGEAEFEFSDIVAMTCLLCARQFKSREQLKRHNNESELHKVKNHQDASLCDVAREKAKAARAKIDQPKYRDRASERRVMHNQPDVPRPSESNRGTGKRRFAEGPPPASTPLLLLISVRTTIIQTAIYAQGAGLGASKGKEIGKYADGYAGYVNMAQDAARERYGN</sequence>
<keyword evidence="2" id="KW-0539">Nucleus</keyword>
<evidence type="ECO:0000256" key="4">
    <source>
        <dbReference type="SAM" id="MobiDB-lite"/>
    </source>
</evidence>
<protein>
    <recommendedName>
        <fullName evidence="5">C2H2-type domain-containing protein</fullName>
    </recommendedName>
</protein>
<evidence type="ECO:0000256" key="2">
    <source>
        <dbReference type="ARBA" id="ARBA00023242"/>
    </source>
</evidence>
<keyword evidence="7" id="KW-1185">Reference proteome</keyword>
<evidence type="ECO:0000256" key="3">
    <source>
        <dbReference type="PROSITE-ProRule" id="PRU00042"/>
    </source>
</evidence>
<dbReference type="PANTHER" id="PTHR13948:SF3">
    <property type="entry name" value="FI21118P1"/>
    <property type="match status" value="1"/>
</dbReference>
<dbReference type="AlphaFoldDB" id="A0A1C7MGX8"/>
<dbReference type="GO" id="GO:0000398">
    <property type="term" value="P:mRNA splicing, via spliceosome"/>
    <property type="evidence" value="ECO:0007669"/>
    <property type="project" value="TreeGrafter"/>
</dbReference>
<dbReference type="OMA" id="AHPYSFQ"/>
<dbReference type="PROSITE" id="PS50157">
    <property type="entry name" value="ZINC_FINGER_C2H2_2"/>
    <property type="match status" value="1"/>
</dbReference>
<dbReference type="PANTHER" id="PTHR13948">
    <property type="entry name" value="RNA-BINDING PROTEIN"/>
    <property type="match status" value="1"/>
</dbReference>
<dbReference type="Proteomes" id="UP000092993">
    <property type="component" value="Unassembled WGS sequence"/>
</dbReference>
<dbReference type="OrthoDB" id="29523at2759"/>
<keyword evidence="3" id="KW-0862">Zinc</keyword>
<feature type="region of interest" description="Disordered" evidence="4">
    <location>
        <begin position="1"/>
        <end position="96"/>
    </location>
</feature>
<feature type="compositionally biased region" description="Basic residues" evidence="4">
    <location>
        <begin position="83"/>
        <end position="92"/>
    </location>
</feature>
<feature type="compositionally biased region" description="Low complexity" evidence="4">
    <location>
        <begin position="468"/>
        <end position="484"/>
    </location>
</feature>
<dbReference type="InterPro" id="IPR013087">
    <property type="entry name" value="Znf_C2H2_type"/>
</dbReference>
<feature type="compositionally biased region" description="Basic and acidic residues" evidence="4">
    <location>
        <begin position="1"/>
        <end position="14"/>
    </location>
</feature>
<evidence type="ECO:0000313" key="6">
    <source>
        <dbReference type="EMBL" id="OBZ75616.1"/>
    </source>
</evidence>
<feature type="region of interest" description="Disordered" evidence="4">
    <location>
        <begin position="329"/>
        <end position="358"/>
    </location>
</feature>
<comment type="caution">
    <text evidence="6">The sequence shown here is derived from an EMBL/GenBank/DDBJ whole genome shotgun (WGS) entry which is preliminary data.</text>
</comment>
<proteinExistence type="predicted"/>
<reference evidence="6 7" key="1">
    <citation type="submission" date="2016-03" db="EMBL/GenBank/DDBJ databases">
        <title>Whole genome sequencing of Grifola frondosa 9006-11.</title>
        <authorList>
            <person name="Min B."/>
            <person name="Park H."/>
            <person name="Kim J.-G."/>
            <person name="Cho H."/>
            <person name="Oh Y.-L."/>
            <person name="Kong W.-S."/>
            <person name="Choi I.-G."/>
        </authorList>
    </citation>
    <scope>NUCLEOTIDE SEQUENCE [LARGE SCALE GENOMIC DNA]</scope>
    <source>
        <strain evidence="6 7">9006-11</strain>
    </source>
</reference>
<dbReference type="GO" id="GO:0005634">
    <property type="term" value="C:nucleus"/>
    <property type="evidence" value="ECO:0007669"/>
    <property type="project" value="UniProtKB-SubCell"/>
</dbReference>
<evidence type="ECO:0000313" key="7">
    <source>
        <dbReference type="Proteomes" id="UP000092993"/>
    </source>
</evidence>